<evidence type="ECO:0000256" key="8">
    <source>
        <dbReference type="PROSITE-ProRule" id="PRU00377"/>
    </source>
</evidence>
<keyword evidence="5" id="KW-0832">Ubl conjugation</keyword>
<evidence type="ECO:0000313" key="15">
    <source>
        <dbReference type="EMBL" id="PAA60581.1"/>
    </source>
</evidence>
<feature type="disulfide bond" evidence="7">
    <location>
        <begin position="503"/>
        <end position="512"/>
    </location>
</feature>
<feature type="disulfide bond" evidence="7">
    <location>
        <begin position="294"/>
        <end position="303"/>
    </location>
</feature>
<feature type="disulfide bond" evidence="7">
    <location>
        <begin position="255"/>
        <end position="264"/>
    </location>
</feature>
<dbReference type="InterPro" id="IPR018097">
    <property type="entry name" value="EGF_Ca-bd_CS"/>
</dbReference>
<dbReference type="GO" id="GO:0005509">
    <property type="term" value="F:calcium ion binding"/>
    <property type="evidence" value="ECO:0007669"/>
    <property type="project" value="InterPro"/>
</dbReference>
<comment type="caution">
    <text evidence="15">The sequence shown here is derived from an EMBL/GenBank/DDBJ whole genome shotgun (WGS) entry which is preliminary data.</text>
</comment>
<keyword evidence="4" id="KW-0221">Differentiation</keyword>
<feature type="disulfide bond" evidence="7">
    <location>
        <begin position="424"/>
        <end position="433"/>
    </location>
</feature>
<evidence type="ECO:0000259" key="14">
    <source>
        <dbReference type="PROSITE" id="PS51051"/>
    </source>
</evidence>
<dbReference type="Pfam" id="PF00008">
    <property type="entry name" value="EGF"/>
    <property type="match status" value="1"/>
</dbReference>
<feature type="region of interest" description="Disordered" evidence="10">
    <location>
        <begin position="647"/>
        <end position="681"/>
    </location>
</feature>
<evidence type="ECO:0000256" key="4">
    <source>
        <dbReference type="ARBA" id="ARBA00022782"/>
    </source>
</evidence>
<evidence type="ECO:0000313" key="16">
    <source>
        <dbReference type="Proteomes" id="UP000215902"/>
    </source>
</evidence>
<feature type="disulfide bond" evidence="7">
    <location>
        <begin position="547"/>
        <end position="556"/>
    </location>
</feature>
<dbReference type="PANTHER" id="PTHR24049">
    <property type="entry name" value="CRUMBS FAMILY MEMBER"/>
    <property type="match status" value="1"/>
</dbReference>
<evidence type="ECO:0000256" key="12">
    <source>
        <dbReference type="SAM" id="SignalP"/>
    </source>
</evidence>
<dbReference type="Proteomes" id="UP000215902">
    <property type="component" value="Unassembled WGS sequence"/>
</dbReference>
<keyword evidence="6 7" id="KW-1015">Disulfide bond</keyword>
<dbReference type="SMART" id="SM00051">
    <property type="entry name" value="DSL"/>
    <property type="match status" value="1"/>
</dbReference>
<feature type="disulfide bond" evidence="7">
    <location>
        <begin position="405"/>
        <end position="422"/>
    </location>
</feature>
<evidence type="ECO:0000256" key="1">
    <source>
        <dbReference type="ARBA" id="ARBA00022473"/>
    </source>
</evidence>
<comment type="caution">
    <text evidence="7">Lacks conserved residue(s) required for the propagation of feature annotation.</text>
</comment>
<feature type="disulfide bond" evidence="7">
    <location>
        <begin position="378"/>
        <end position="387"/>
    </location>
</feature>
<feature type="disulfide bond" evidence="7">
    <location>
        <begin position="336"/>
        <end position="345"/>
    </location>
</feature>
<dbReference type="AlphaFoldDB" id="A0A267EGD0"/>
<dbReference type="PROSITE" id="PS51051">
    <property type="entry name" value="DSL"/>
    <property type="match status" value="1"/>
</dbReference>
<comment type="function">
    <text evidence="9">Putative Notch ligand involved in the mediation of Notch signaling.</text>
</comment>
<gene>
    <name evidence="15" type="ORF">BOX15_Mlig024151g1</name>
</gene>
<evidence type="ECO:0000256" key="7">
    <source>
        <dbReference type="PROSITE-ProRule" id="PRU00076"/>
    </source>
</evidence>
<dbReference type="Gene3D" id="2.10.25.140">
    <property type="match status" value="1"/>
</dbReference>
<feature type="transmembrane region" description="Helical" evidence="11">
    <location>
        <begin position="592"/>
        <end position="616"/>
    </location>
</feature>
<accession>A0A267EGD0</accession>
<evidence type="ECO:0000256" key="3">
    <source>
        <dbReference type="ARBA" id="ARBA00022737"/>
    </source>
</evidence>
<proteinExistence type="predicted"/>
<dbReference type="InterPro" id="IPR051022">
    <property type="entry name" value="Notch_Cell-Fate_Det"/>
</dbReference>
<dbReference type="Pfam" id="PF07645">
    <property type="entry name" value="EGF_CA"/>
    <property type="match status" value="4"/>
</dbReference>
<evidence type="ECO:0000256" key="5">
    <source>
        <dbReference type="ARBA" id="ARBA00022843"/>
    </source>
</evidence>
<dbReference type="OrthoDB" id="5953235at2759"/>
<comment type="subcellular location">
    <subcellularLocation>
        <location evidence="9">Membrane</location>
        <topology evidence="9">Single-pass type I membrane protein</topology>
    </subcellularLocation>
</comment>
<dbReference type="PROSITE" id="PS00010">
    <property type="entry name" value="ASX_HYDROXYL"/>
    <property type="match status" value="3"/>
</dbReference>
<keyword evidence="9 12" id="KW-0732">Signal</keyword>
<feature type="domain" description="DSL" evidence="14">
    <location>
        <begin position="180"/>
        <end position="225"/>
    </location>
</feature>
<dbReference type="PROSITE" id="PS01186">
    <property type="entry name" value="EGF_2"/>
    <property type="match status" value="7"/>
</dbReference>
<keyword evidence="1 9" id="KW-0217">Developmental protein</keyword>
<dbReference type="Gene3D" id="2.10.25.10">
    <property type="entry name" value="Laminin"/>
    <property type="match status" value="9"/>
</dbReference>
<feature type="region of interest" description="Disordered" evidence="10">
    <location>
        <begin position="886"/>
        <end position="910"/>
    </location>
</feature>
<feature type="domain" description="EGF-like" evidence="13">
    <location>
        <begin position="267"/>
        <end position="304"/>
    </location>
</feature>
<dbReference type="PROSITE" id="PS00022">
    <property type="entry name" value="EGF_1"/>
    <property type="match status" value="8"/>
</dbReference>
<evidence type="ECO:0000256" key="9">
    <source>
        <dbReference type="RuleBase" id="RU280815"/>
    </source>
</evidence>
<dbReference type="SMART" id="SM00179">
    <property type="entry name" value="EGF_CA"/>
    <property type="match status" value="9"/>
</dbReference>
<keyword evidence="16" id="KW-1185">Reference proteome</keyword>
<keyword evidence="9 11" id="KW-0812">Transmembrane</keyword>
<feature type="domain" description="EGF-like" evidence="13">
    <location>
        <begin position="515"/>
        <end position="557"/>
    </location>
</feature>
<feature type="domain" description="EGF-like" evidence="13">
    <location>
        <begin position="390"/>
        <end position="434"/>
    </location>
</feature>
<dbReference type="PROSITE" id="PS50026">
    <property type="entry name" value="EGF_3"/>
    <property type="match status" value="8"/>
</dbReference>
<feature type="signal peptide" evidence="12">
    <location>
        <begin position="1"/>
        <end position="29"/>
    </location>
</feature>
<evidence type="ECO:0000256" key="2">
    <source>
        <dbReference type="ARBA" id="ARBA00022536"/>
    </source>
</evidence>
<dbReference type="PROSITE" id="PS01187">
    <property type="entry name" value="EGF_CA"/>
    <property type="match status" value="3"/>
</dbReference>
<dbReference type="CDD" id="cd00054">
    <property type="entry name" value="EGF_CA"/>
    <property type="match status" value="7"/>
</dbReference>
<feature type="domain" description="EGF-like" evidence="13">
    <location>
        <begin position="436"/>
        <end position="474"/>
    </location>
</feature>
<evidence type="ECO:0000256" key="10">
    <source>
        <dbReference type="SAM" id="MobiDB-lite"/>
    </source>
</evidence>
<feature type="domain" description="EGF-like" evidence="13">
    <location>
        <begin position="476"/>
        <end position="513"/>
    </location>
</feature>
<feature type="domain" description="EGF-like" evidence="13">
    <location>
        <begin position="348"/>
        <end position="388"/>
    </location>
</feature>
<dbReference type="GO" id="GO:0016020">
    <property type="term" value="C:membrane"/>
    <property type="evidence" value="ECO:0007669"/>
    <property type="project" value="UniProtKB-SubCell"/>
</dbReference>
<feature type="compositionally biased region" description="Polar residues" evidence="10">
    <location>
        <begin position="782"/>
        <end position="792"/>
    </location>
</feature>
<name>A0A267EGD0_9PLAT</name>
<dbReference type="SUPFAM" id="SSF57196">
    <property type="entry name" value="EGF/Laminin"/>
    <property type="match status" value="2"/>
</dbReference>
<feature type="region of interest" description="Disordered" evidence="10">
    <location>
        <begin position="738"/>
        <end position="874"/>
    </location>
</feature>
<dbReference type="InterPro" id="IPR001881">
    <property type="entry name" value="EGF-like_Ca-bd_dom"/>
</dbReference>
<organism evidence="15 16">
    <name type="scientific">Macrostomum lignano</name>
    <dbReference type="NCBI Taxonomy" id="282301"/>
    <lineage>
        <taxon>Eukaryota</taxon>
        <taxon>Metazoa</taxon>
        <taxon>Spiralia</taxon>
        <taxon>Lophotrochozoa</taxon>
        <taxon>Platyhelminthes</taxon>
        <taxon>Rhabditophora</taxon>
        <taxon>Macrostomorpha</taxon>
        <taxon>Macrostomida</taxon>
        <taxon>Macrostomidae</taxon>
        <taxon>Macrostomum</taxon>
    </lineage>
</organism>
<evidence type="ECO:0000256" key="11">
    <source>
        <dbReference type="SAM" id="Phobius"/>
    </source>
</evidence>
<evidence type="ECO:0000256" key="6">
    <source>
        <dbReference type="ARBA" id="ARBA00023157"/>
    </source>
</evidence>
<feature type="disulfide bond" evidence="7">
    <location>
        <begin position="464"/>
        <end position="473"/>
    </location>
</feature>
<dbReference type="GO" id="GO:0030154">
    <property type="term" value="P:cell differentiation"/>
    <property type="evidence" value="ECO:0007669"/>
    <property type="project" value="UniProtKB-KW"/>
</dbReference>
<evidence type="ECO:0000259" key="13">
    <source>
        <dbReference type="PROSITE" id="PS50026"/>
    </source>
</evidence>
<dbReference type="InterPro" id="IPR000742">
    <property type="entry name" value="EGF"/>
</dbReference>
<protein>
    <recommendedName>
        <fullName evidence="9">Delta-like protein</fullName>
    </recommendedName>
</protein>
<feature type="domain" description="EGF-like" evidence="13">
    <location>
        <begin position="228"/>
        <end position="265"/>
    </location>
</feature>
<dbReference type="EMBL" id="NIVC01002136">
    <property type="protein sequence ID" value="PAA60581.1"/>
    <property type="molecule type" value="Genomic_DNA"/>
</dbReference>
<feature type="chain" id="PRO_5012786140" description="Delta-like protein" evidence="12">
    <location>
        <begin position="30"/>
        <end position="910"/>
    </location>
</feature>
<dbReference type="STRING" id="282301.A0A267EGD0"/>
<sequence>MRHSMIASGTTGFILILWLLLCLCQKASSNGYLTLRLDKYRNPNNLLIEGEQCDTFGGVSPCDLRFVVSYKIGSEEKKSYCSTSEYSNTIEVSNFCPTPISASFSGAFPITADNWKVWIDVWDVDATPDQKVDDIRMNELFDPPASSIRSNSFNGVVPSDFTTVTTKLKFEKTLTWSYKIYCAQYYYSGLCDKYCKPADNSIEGHYSCSASGDKECLAGYWDPATNCKNTYCSGTPLCQNNATCNHLTDGYTCECTKEYTGRHCELPKNPCAKYKPCRNGNCRNPSDGVYICDCYPGYGGTNCSADIDECAGGPSGCNLAGTANCTNSIGSFECDCKAGWSGSYCRNLSDYCLASNPCLHGNCSNGNASAGANYTCACRDGWTGDRCDRDVDECAAPSKGGLGDCLPNGTAACVNSNGSFACHCRPGWTGPLCSEISDYCLAMKPNCHHGNCSNVGSSNYTCACNSGWKGAACETDIDECSRPGYCVKRLACENTNGSYTCTCQPGFEGPRCDTRLNPCANQRPCVNGNCTSKAGSFGPTSDYLCSCSTGWEGRNCTADRNECQAGSDPCTFGQACVNLPGGYRCDATVAGYWWVFLIIVLILLLAAAVIIGWRVLVCRQRTAKQQFEQGQTKPAVRQQLNVKWPTDDRRTLDGWGPEKEYDYGSDERSPRLPPRNPNLPRMPAIAERQAAPVPASGLDAEYELVRTTTAAAPETQLEDTGTYADLRQSKMLDTDEPTIQLNETGPKPPVPDAPRPTEQRPATAQPLGRSSGSSNKVEESVYDNSGYLSSQPPSRPVSNPGYLEMNMTNSPDGYVRPISVAIDQPTEPNKPQLPPKPQKVKRRKPKKPPPPPPQPQDQTATTTTMKEASSAAAAAVDVPEIHLIDTDGVDSGPLPVTMGRLNSGDASDCL</sequence>
<keyword evidence="9 11" id="KW-1133">Transmembrane helix</keyword>
<dbReference type="InterPro" id="IPR049883">
    <property type="entry name" value="NOTCH1_EGF-like"/>
</dbReference>
<feature type="compositionally biased region" description="Basic and acidic residues" evidence="10">
    <location>
        <begin position="647"/>
        <end position="670"/>
    </location>
</feature>
<feature type="disulfide bond" evidence="7">
    <location>
        <begin position="317"/>
        <end position="334"/>
    </location>
</feature>
<dbReference type="Pfam" id="PF01414">
    <property type="entry name" value="DSL"/>
    <property type="match status" value="1"/>
</dbReference>
<reference evidence="15 16" key="1">
    <citation type="submission" date="2017-06" db="EMBL/GenBank/DDBJ databases">
        <title>A platform for efficient transgenesis in Macrostomum lignano, a flatworm model organism for stem cell research.</title>
        <authorList>
            <person name="Berezikov E."/>
        </authorList>
    </citation>
    <scope>NUCLEOTIDE SEQUENCE [LARGE SCALE GENOMIC DNA]</scope>
    <source>
        <strain evidence="15">DV1</strain>
        <tissue evidence="15">Whole organism</tissue>
    </source>
</reference>
<feature type="compositionally biased region" description="Basic residues" evidence="10">
    <location>
        <begin position="838"/>
        <end position="847"/>
    </location>
</feature>
<dbReference type="SMART" id="SM00181">
    <property type="entry name" value="EGF"/>
    <property type="match status" value="8"/>
</dbReference>
<dbReference type="GO" id="GO:0007154">
    <property type="term" value="P:cell communication"/>
    <property type="evidence" value="ECO:0007669"/>
    <property type="project" value="InterPro"/>
</dbReference>
<dbReference type="InterPro" id="IPR009030">
    <property type="entry name" value="Growth_fac_rcpt_cys_sf"/>
</dbReference>
<keyword evidence="3 9" id="KW-0677">Repeat</keyword>
<dbReference type="InterPro" id="IPR001774">
    <property type="entry name" value="DSL"/>
</dbReference>
<dbReference type="SUPFAM" id="SSF57184">
    <property type="entry name" value="Growth factor receptor domain"/>
    <property type="match status" value="2"/>
</dbReference>
<keyword evidence="9 11" id="KW-0472">Membrane</keyword>
<dbReference type="InterPro" id="IPR000152">
    <property type="entry name" value="EGF-type_Asp/Asn_hydroxyl_site"/>
</dbReference>
<feature type="compositionally biased region" description="Low complexity" evidence="10">
    <location>
        <begin position="856"/>
        <end position="874"/>
    </location>
</feature>
<feature type="domain" description="EGF-like" evidence="13">
    <location>
        <begin position="306"/>
        <end position="346"/>
    </location>
</feature>
<feature type="disulfide bond" evidence="8">
    <location>
        <begin position="182"/>
        <end position="191"/>
    </location>
</feature>
<keyword evidence="2 7" id="KW-0245">EGF-like domain</keyword>